<evidence type="ECO:0000313" key="2">
    <source>
        <dbReference type="EnsemblMetazoa" id="XP_014241676.1"/>
    </source>
</evidence>
<evidence type="ECO:0000313" key="3">
    <source>
        <dbReference type="Proteomes" id="UP000494040"/>
    </source>
</evidence>
<dbReference type="RefSeq" id="XP_014241676.1">
    <property type="nucleotide sequence ID" value="XM_014386190.2"/>
</dbReference>
<evidence type="ECO:0000256" key="1">
    <source>
        <dbReference type="SAM" id="MobiDB-lite"/>
    </source>
</evidence>
<keyword evidence="3" id="KW-1185">Reference proteome</keyword>
<name>A0A8I6RAQ9_CIMLE</name>
<dbReference type="RefSeq" id="XP_014241675.1">
    <property type="nucleotide sequence ID" value="XM_014386189.2"/>
</dbReference>
<proteinExistence type="predicted"/>
<dbReference type="Proteomes" id="UP000494040">
    <property type="component" value="Unassembled WGS sequence"/>
</dbReference>
<feature type="region of interest" description="Disordered" evidence="1">
    <location>
        <begin position="69"/>
        <end position="91"/>
    </location>
</feature>
<dbReference type="OrthoDB" id="6594430at2759"/>
<sequence>MNCGMKRKWDGLDMDFAPQVVQQPFDINELNDPKRVRLSIQLGSAGPSASDCGSFVGSETPTEAWSWQGRTTVDTDPDDMDMEDRDQGQDDIPTTAEVINSLRKVILWMSAQDDHNNDYIQYLTDVEHYALSKQPNIQQRKITQYFIRRD</sequence>
<reference evidence="2" key="1">
    <citation type="submission" date="2022-01" db="UniProtKB">
        <authorList>
            <consortium name="EnsemblMetazoa"/>
        </authorList>
    </citation>
    <scope>IDENTIFICATION</scope>
</reference>
<dbReference type="EnsemblMetazoa" id="XM_014386189.2">
    <property type="protein sequence ID" value="XP_014241675.1"/>
    <property type="gene ID" value="LOC106662254"/>
</dbReference>
<dbReference type="AlphaFoldDB" id="A0A8I6RAQ9"/>
<accession>A0A8I6RAQ9</accession>
<organism evidence="2 3">
    <name type="scientific">Cimex lectularius</name>
    <name type="common">Bed bug</name>
    <name type="synonym">Acanthia lectularia</name>
    <dbReference type="NCBI Taxonomy" id="79782"/>
    <lineage>
        <taxon>Eukaryota</taxon>
        <taxon>Metazoa</taxon>
        <taxon>Ecdysozoa</taxon>
        <taxon>Arthropoda</taxon>
        <taxon>Hexapoda</taxon>
        <taxon>Insecta</taxon>
        <taxon>Pterygota</taxon>
        <taxon>Neoptera</taxon>
        <taxon>Paraneoptera</taxon>
        <taxon>Hemiptera</taxon>
        <taxon>Heteroptera</taxon>
        <taxon>Panheteroptera</taxon>
        <taxon>Cimicomorpha</taxon>
        <taxon>Cimicidae</taxon>
        <taxon>Cimex</taxon>
    </lineage>
</organism>
<feature type="compositionally biased region" description="Acidic residues" evidence="1">
    <location>
        <begin position="75"/>
        <end position="84"/>
    </location>
</feature>
<dbReference type="EnsemblMetazoa" id="XM_014386190.2">
    <property type="protein sequence ID" value="XP_014241676.1"/>
    <property type="gene ID" value="LOC106662254"/>
</dbReference>
<dbReference type="GeneID" id="106662254"/>
<protein>
    <submittedName>
        <fullName evidence="2">Uncharacterized protein</fullName>
    </submittedName>
</protein>
<dbReference type="KEGG" id="clec:106662254"/>